<accession>A0A103R5P1</accession>
<dbReference type="EMBL" id="LOXM01000185">
    <property type="protein sequence ID" value="KVG61693.1"/>
    <property type="molecule type" value="Genomic_DNA"/>
</dbReference>
<sequence length="359" mass="40525">MKLIIKEYLASLRERNELDAVLPDMLTELGFQVYSRPSRGTRQYGVDIAALGTGEDGVRKVYLFSVKPGNLTRSEWNSASPQSLRPSLDEIIDHYVDTRIPAEYQTLPIVICLCFGGDIDEQVRAEVTGYIKRNETGRIKYEQWNGDKLAELILSGLLREEILPAPLRAHLRKSAAMVEEPEISIEHFRVLVNDIVKDSNIKGAERLARARLINICLWILYGWAREAGNIEAAYIASEFSVLEMWQYLHEIIEAPTARATDASLILNSLIELHFGIWDEFYRAKLRPHVGTRHAIASAVSSHVAVDVNLKLFEVLGRTAQRALWEAWRHTGEVPSVFRLPAARVMQPYPLSAEPQASPA</sequence>
<evidence type="ECO:0000313" key="1">
    <source>
        <dbReference type="EMBL" id="KVG61693.1"/>
    </source>
</evidence>
<dbReference type="AlphaFoldDB" id="A0A103R5P1"/>
<proteinExistence type="predicted"/>
<organism evidence="1 2">
    <name type="scientific">Burkholderia ubonensis</name>
    <dbReference type="NCBI Taxonomy" id="101571"/>
    <lineage>
        <taxon>Bacteria</taxon>
        <taxon>Pseudomonadati</taxon>
        <taxon>Pseudomonadota</taxon>
        <taxon>Betaproteobacteria</taxon>
        <taxon>Burkholderiales</taxon>
        <taxon>Burkholderiaceae</taxon>
        <taxon>Burkholderia</taxon>
        <taxon>Burkholderia cepacia complex</taxon>
    </lineage>
</organism>
<evidence type="ECO:0008006" key="3">
    <source>
        <dbReference type="Google" id="ProtNLM"/>
    </source>
</evidence>
<dbReference type="Proteomes" id="UP000064029">
    <property type="component" value="Unassembled WGS sequence"/>
</dbReference>
<reference evidence="1 2" key="1">
    <citation type="submission" date="2015-11" db="EMBL/GenBank/DDBJ databases">
        <title>Expanding the genomic diversity of Burkholderia species for the development of highly accurate diagnostics.</title>
        <authorList>
            <person name="Sahl J."/>
            <person name="Keim P."/>
            <person name="Wagner D."/>
        </authorList>
    </citation>
    <scope>NUCLEOTIDE SEQUENCE [LARGE SCALE GENOMIC DNA]</scope>
    <source>
        <strain evidence="1 2">MSMB2036</strain>
    </source>
</reference>
<gene>
    <name evidence="1" type="ORF">WJ33_31510</name>
</gene>
<name>A0A103R5P1_9BURK</name>
<comment type="caution">
    <text evidence="1">The sequence shown here is derived from an EMBL/GenBank/DDBJ whole genome shotgun (WGS) entry which is preliminary data.</text>
</comment>
<evidence type="ECO:0000313" key="2">
    <source>
        <dbReference type="Proteomes" id="UP000064029"/>
    </source>
</evidence>
<dbReference type="OrthoDB" id="5540856at2"/>
<dbReference type="RefSeq" id="WP_059755216.1">
    <property type="nucleotide sequence ID" value="NZ_CP013415.1"/>
</dbReference>
<protein>
    <recommendedName>
        <fullName evidence="3">Chemotaxis protein</fullName>
    </recommendedName>
</protein>